<dbReference type="InterPro" id="IPR051531">
    <property type="entry name" value="N-acetyltransferase"/>
</dbReference>
<dbReference type="InterPro" id="IPR000182">
    <property type="entry name" value="GNAT_dom"/>
</dbReference>
<comment type="similarity">
    <text evidence="3">Belongs to the acetyltransferase family. RimJ subfamily.</text>
</comment>
<evidence type="ECO:0000259" key="4">
    <source>
        <dbReference type="PROSITE" id="PS51186"/>
    </source>
</evidence>
<evidence type="ECO:0000256" key="1">
    <source>
        <dbReference type="ARBA" id="ARBA00022679"/>
    </source>
</evidence>
<comment type="caution">
    <text evidence="5">The sequence shown here is derived from an EMBL/GenBank/DDBJ whole genome shotgun (WGS) entry which is preliminary data.</text>
</comment>
<evidence type="ECO:0000256" key="2">
    <source>
        <dbReference type="ARBA" id="ARBA00023315"/>
    </source>
</evidence>
<sequence length="167" mass="18911">MEFKLRDWKLNDAESIVPYANNPKVAGNLRNTFPYPYTLDDAHLFITKSIHLNKRKQLNKAIVIADSAVGSISLLMQEDVSCKSGELGFWLGEPFWGKGIMTEAIVQVCDIGFKDFDMFRIYVRPFAENKGARKALEKAGFQLEGIFKKSIFKNGKAMDSCMYALVK</sequence>
<reference evidence="6" key="1">
    <citation type="submission" date="2015-07" db="EMBL/GenBank/DDBJ databases">
        <title>Draft genome sequence of Acetobacterium bakii DSM 8293, a potential psychrophilic chemical producer through syngas fermentation.</title>
        <authorList>
            <person name="Song Y."/>
            <person name="Hwang S."/>
            <person name="Cho B.-K."/>
        </authorList>
    </citation>
    <scope>NUCLEOTIDE SEQUENCE [LARGE SCALE GENOMIC DNA]</scope>
    <source>
        <strain evidence="6">DSM 8239</strain>
    </source>
</reference>
<dbReference type="SUPFAM" id="SSF55729">
    <property type="entry name" value="Acyl-CoA N-acyltransferases (Nat)"/>
    <property type="match status" value="1"/>
</dbReference>
<dbReference type="Proteomes" id="UP000036873">
    <property type="component" value="Unassembled WGS sequence"/>
</dbReference>
<dbReference type="AlphaFoldDB" id="A0A0L6TZ87"/>
<evidence type="ECO:0000313" key="6">
    <source>
        <dbReference type="Proteomes" id="UP000036873"/>
    </source>
</evidence>
<dbReference type="EMBL" id="LGYO01000027">
    <property type="protein sequence ID" value="KNZ41589.1"/>
    <property type="molecule type" value="Genomic_DNA"/>
</dbReference>
<organism evidence="5 6">
    <name type="scientific">Acetobacterium bakii</name>
    <dbReference type="NCBI Taxonomy" id="52689"/>
    <lineage>
        <taxon>Bacteria</taxon>
        <taxon>Bacillati</taxon>
        <taxon>Bacillota</taxon>
        <taxon>Clostridia</taxon>
        <taxon>Eubacteriales</taxon>
        <taxon>Eubacteriaceae</taxon>
        <taxon>Acetobacterium</taxon>
    </lineage>
</organism>
<gene>
    <name evidence="5" type="ORF">AKG39_11430</name>
</gene>
<proteinExistence type="inferred from homology"/>
<dbReference type="InterPro" id="IPR016181">
    <property type="entry name" value="Acyl_CoA_acyltransferase"/>
</dbReference>
<dbReference type="PROSITE" id="PS51186">
    <property type="entry name" value="GNAT"/>
    <property type="match status" value="1"/>
</dbReference>
<dbReference type="STRING" id="52689.AKG39_11430"/>
<dbReference type="PANTHER" id="PTHR43792:SF8">
    <property type="entry name" value="[RIBOSOMAL PROTEIN US5]-ALANINE N-ACETYLTRANSFERASE"/>
    <property type="match status" value="1"/>
</dbReference>
<dbReference type="PANTHER" id="PTHR43792">
    <property type="entry name" value="GNAT FAMILY, PUTATIVE (AFU_ORTHOLOGUE AFUA_3G00765)-RELATED-RELATED"/>
    <property type="match status" value="1"/>
</dbReference>
<name>A0A0L6TZ87_9FIRM</name>
<dbReference type="GO" id="GO:0016747">
    <property type="term" value="F:acyltransferase activity, transferring groups other than amino-acyl groups"/>
    <property type="evidence" value="ECO:0007669"/>
    <property type="project" value="InterPro"/>
</dbReference>
<dbReference type="RefSeq" id="WP_050740529.1">
    <property type="nucleotide sequence ID" value="NZ_LGYO01000027.1"/>
</dbReference>
<evidence type="ECO:0000313" key="5">
    <source>
        <dbReference type="EMBL" id="KNZ41589.1"/>
    </source>
</evidence>
<evidence type="ECO:0000256" key="3">
    <source>
        <dbReference type="ARBA" id="ARBA00038502"/>
    </source>
</evidence>
<dbReference type="OrthoDB" id="9785602at2"/>
<protein>
    <submittedName>
        <fullName evidence="5">GCN5 family acetyltransferase</fullName>
    </submittedName>
</protein>
<dbReference type="Pfam" id="PF13302">
    <property type="entry name" value="Acetyltransf_3"/>
    <property type="match status" value="1"/>
</dbReference>
<keyword evidence="6" id="KW-1185">Reference proteome</keyword>
<feature type="domain" description="N-acetyltransferase" evidence="4">
    <location>
        <begin position="3"/>
        <end position="167"/>
    </location>
</feature>
<accession>A0A0L6TZ87</accession>
<keyword evidence="1 5" id="KW-0808">Transferase</keyword>
<keyword evidence="2" id="KW-0012">Acyltransferase</keyword>
<dbReference type="Gene3D" id="3.40.630.30">
    <property type="match status" value="1"/>
</dbReference>